<dbReference type="CDD" id="cd00798">
    <property type="entry name" value="INT_XerDC_C"/>
    <property type="match status" value="1"/>
</dbReference>
<dbReference type="InterPro" id="IPR023009">
    <property type="entry name" value="Tyrosine_recombinase_XerC/XerD"/>
</dbReference>
<dbReference type="InterPro" id="IPR002104">
    <property type="entry name" value="Integrase_catalytic"/>
</dbReference>
<keyword evidence="2" id="KW-0963">Cytoplasm</keyword>
<dbReference type="GO" id="GO:0005737">
    <property type="term" value="C:cytoplasm"/>
    <property type="evidence" value="ECO:0007669"/>
    <property type="project" value="UniProtKB-SubCell"/>
</dbReference>
<name>A0A382HEM4_9ZZZZ</name>
<dbReference type="InterPro" id="IPR044068">
    <property type="entry name" value="CB"/>
</dbReference>
<dbReference type="NCBIfam" id="NF001399">
    <property type="entry name" value="PRK00283.1"/>
    <property type="match status" value="1"/>
</dbReference>
<dbReference type="GO" id="GO:0006310">
    <property type="term" value="P:DNA recombination"/>
    <property type="evidence" value="ECO:0007669"/>
    <property type="project" value="UniProtKB-KW"/>
</dbReference>
<dbReference type="GO" id="GO:0007059">
    <property type="term" value="P:chromosome segregation"/>
    <property type="evidence" value="ECO:0007669"/>
    <property type="project" value="UniProtKB-KW"/>
</dbReference>
<dbReference type="Pfam" id="PF00589">
    <property type="entry name" value="Phage_integrase"/>
    <property type="match status" value="1"/>
</dbReference>
<dbReference type="SUPFAM" id="SSF56349">
    <property type="entry name" value="DNA breaking-rejoining enzymes"/>
    <property type="match status" value="1"/>
</dbReference>
<dbReference type="InterPro" id="IPR050090">
    <property type="entry name" value="Tyrosine_recombinase_XerCD"/>
</dbReference>
<evidence type="ECO:0000256" key="4">
    <source>
        <dbReference type="ARBA" id="ARBA00022829"/>
    </source>
</evidence>
<keyword evidence="6" id="KW-0238">DNA-binding</keyword>
<evidence type="ECO:0000256" key="6">
    <source>
        <dbReference type="ARBA" id="ARBA00023125"/>
    </source>
</evidence>
<evidence type="ECO:0000256" key="2">
    <source>
        <dbReference type="ARBA" id="ARBA00022490"/>
    </source>
</evidence>
<dbReference type="AlphaFoldDB" id="A0A382HEM4"/>
<dbReference type="Gene3D" id="1.10.150.130">
    <property type="match status" value="1"/>
</dbReference>
<dbReference type="PROSITE" id="PS51898">
    <property type="entry name" value="TYR_RECOMBINASE"/>
    <property type="match status" value="1"/>
</dbReference>
<organism evidence="11">
    <name type="scientific">marine metagenome</name>
    <dbReference type="NCBI Taxonomy" id="408172"/>
    <lineage>
        <taxon>unclassified sequences</taxon>
        <taxon>metagenomes</taxon>
        <taxon>ecological metagenomes</taxon>
    </lineage>
</organism>
<dbReference type="InterPro" id="IPR011010">
    <property type="entry name" value="DNA_brk_join_enz"/>
</dbReference>
<keyword evidence="4" id="KW-0159">Chromosome partition</keyword>
<proteinExistence type="inferred from homology"/>
<sequence length="301" mass="34577">MSRNIIRTYLIYLSKERGYSEHTVYAYKTDMNRFSNFLKSQASSILAAKKEHIREFMADEFERGLHPKTVSRRLAALKSFYDYCVEIKEIESNPAIFVESPKLPTTLPDYLDLSKLSDILSIPLKDTLLGSRDLAMLELFYSTGMRLSELVNLNVNHLDFSSQMVKVIGKGKKERLIPFGEKAKDSIENYLKMRKIESNFQLVPDPLFVSNRNKRVSQRTVQRRVRMYLASFAGSGSSGPHTLRHAFATHLLERGADIRSVKELLGHDSLSSTQIYTHIQPEKMKQIYKQAHPHGTNKEKS</sequence>
<dbReference type="PANTHER" id="PTHR30349">
    <property type="entry name" value="PHAGE INTEGRASE-RELATED"/>
    <property type="match status" value="1"/>
</dbReference>
<keyword evidence="8" id="KW-0131">Cell cycle</keyword>
<comment type="subcellular location">
    <subcellularLocation>
        <location evidence="1">Cytoplasm</location>
    </subcellularLocation>
</comment>
<keyword evidence="7" id="KW-0233">DNA recombination</keyword>
<dbReference type="GO" id="GO:0003677">
    <property type="term" value="F:DNA binding"/>
    <property type="evidence" value="ECO:0007669"/>
    <property type="project" value="UniProtKB-KW"/>
</dbReference>
<feature type="domain" description="Core-binding (CB)" evidence="10">
    <location>
        <begin position="1"/>
        <end position="85"/>
    </location>
</feature>
<dbReference type="GO" id="GO:0015074">
    <property type="term" value="P:DNA integration"/>
    <property type="evidence" value="ECO:0007669"/>
    <property type="project" value="UniProtKB-KW"/>
</dbReference>
<feature type="domain" description="Tyr recombinase" evidence="9">
    <location>
        <begin position="106"/>
        <end position="289"/>
    </location>
</feature>
<evidence type="ECO:0000256" key="3">
    <source>
        <dbReference type="ARBA" id="ARBA00022618"/>
    </source>
</evidence>
<evidence type="ECO:0008006" key="12">
    <source>
        <dbReference type="Google" id="ProtNLM"/>
    </source>
</evidence>
<gene>
    <name evidence="11" type="ORF">METZ01_LOCUS238604</name>
</gene>
<dbReference type="Pfam" id="PF02899">
    <property type="entry name" value="Phage_int_SAM_1"/>
    <property type="match status" value="1"/>
</dbReference>
<keyword evidence="5" id="KW-0229">DNA integration</keyword>
<evidence type="ECO:0000256" key="5">
    <source>
        <dbReference type="ARBA" id="ARBA00022908"/>
    </source>
</evidence>
<evidence type="ECO:0000256" key="8">
    <source>
        <dbReference type="ARBA" id="ARBA00023306"/>
    </source>
</evidence>
<dbReference type="HAMAP" id="MF_01808">
    <property type="entry name" value="Recomb_XerC_XerD"/>
    <property type="match status" value="1"/>
</dbReference>
<evidence type="ECO:0000256" key="1">
    <source>
        <dbReference type="ARBA" id="ARBA00004496"/>
    </source>
</evidence>
<keyword evidence="3" id="KW-0132">Cell division</keyword>
<evidence type="ECO:0000259" key="10">
    <source>
        <dbReference type="PROSITE" id="PS51900"/>
    </source>
</evidence>
<dbReference type="GO" id="GO:0051301">
    <property type="term" value="P:cell division"/>
    <property type="evidence" value="ECO:0007669"/>
    <property type="project" value="UniProtKB-KW"/>
</dbReference>
<dbReference type="InterPro" id="IPR010998">
    <property type="entry name" value="Integrase_recombinase_N"/>
</dbReference>
<evidence type="ECO:0000256" key="7">
    <source>
        <dbReference type="ARBA" id="ARBA00023172"/>
    </source>
</evidence>
<reference evidence="11" key="1">
    <citation type="submission" date="2018-05" db="EMBL/GenBank/DDBJ databases">
        <authorList>
            <person name="Lanie J.A."/>
            <person name="Ng W.-L."/>
            <person name="Kazmierczak K.M."/>
            <person name="Andrzejewski T.M."/>
            <person name="Davidsen T.M."/>
            <person name="Wayne K.J."/>
            <person name="Tettelin H."/>
            <person name="Glass J.I."/>
            <person name="Rusch D."/>
            <person name="Podicherti R."/>
            <person name="Tsui H.-C.T."/>
            <person name="Winkler M.E."/>
        </authorList>
    </citation>
    <scope>NUCLEOTIDE SEQUENCE</scope>
</reference>
<protein>
    <recommendedName>
        <fullName evidence="12">Tyrosine recombinase XerD</fullName>
    </recommendedName>
</protein>
<dbReference type="PANTHER" id="PTHR30349:SF41">
    <property type="entry name" value="INTEGRASE_RECOMBINASE PROTEIN MJ0367-RELATED"/>
    <property type="match status" value="1"/>
</dbReference>
<dbReference type="EMBL" id="UINC01060828">
    <property type="protein sequence ID" value="SVB85750.1"/>
    <property type="molecule type" value="Genomic_DNA"/>
</dbReference>
<dbReference type="PROSITE" id="PS51900">
    <property type="entry name" value="CB"/>
    <property type="match status" value="1"/>
</dbReference>
<accession>A0A382HEM4</accession>
<dbReference type="InterPro" id="IPR013762">
    <property type="entry name" value="Integrase-like_cat_sf"/>
</dbReference>
<dbReference type="InterPro" id="IPR004107">
    <property type="entry name" value="Integrase_SAM-like_N"/>
</dbReference>
<evidence type="ECO:0000313" key="11">
    <source>
        <dbReference type="EMBL" id="SVB85750.1"/>
    </source>
</evidence>
<dbReference type="Gene3D" id="1.10.443.10">
    <property type="entry name" value="Intergrase catalytic core"/>
    <property type="match status" value="1"/>
</dbReference>
<evidence type="ECO:0000259" key="9">
    <source>
        <dbReference type="PROSITE" id="PS51898"/>
    </source>
</evidence>